<dbReference type="Gene3D" id="3.80.10.10">
    <property type="entry name" value="Ribonuclease Inhibitor"/>
    <property type="match status" value="3"/>
</dbReference>
<dbReference type="PANTHER" id="PTHR47186">
    <property type="entry name" value="LEUCINE-RICH REPEAT-CONTAINING PROTEIN 57"/>
    <property type="match status" value="1"/>
</dbReference>
<dbReference type="InterPro" id="IPR056789">
    <property type="entry name" value="LRR_R13L1-DRL21"/>
</dbReference>
<dbReference type="RefSeq" id="XP_022933225.1">
    <property type="nucleotide sequence ID" value="XM_023077457.1"/>
</dbReference>
<dbReference type="GeneID" id="111440074"/>
<dbReference type="PANTHER" id="PTHR47186:SF18">
    <property type="entry name" value="RX N-TERMINAL DOMAIN-CONTAINING PROTEIN"/>
    <property type="match status" value="1"/>
</dbReference>
<reference evidence="3" key="1">
    <citation type="submission" date="2025-08" db="UniProtKB">
        <authorList>
            <consortium name="RefSeq"/>
        </authorList>
    </citation>
    <scope>IDENTIFICATION</scope>
    <source>
        <tissue evidence="3">Young leaves</tissue>
    </source>
</reference>
<dbReference type="Proteomes" id="UP000504609">
    <property type="component" value="Unplaced"/>
</dbReference>
<name>A0A6J1F4C4_CUCMO</name>
<feature type="domain" description="R13L1/DRL21-like LRR repeat region" evidence="1">
    <location>
        <begin position="27"/>
        <end position="148"/>
    </location>
</feature>
<evidence type="ECO:0000313" key="3">
    <source>
        <dbReference type="RefSeq" id="XP_022933225.1"/>
    </source>
</evidence>
<organism evidence="2 3">
    <name type="scientific">Cucurbita moschata</name>
    <name type="common">Winter crookneck squash</name>
    <name type="synonym">Cucurbita pepo var. moschata</name>
    <dbReference type="NCBI Taxonomy" id="3662"/>
    <lineage>
        <taxon>Eukaryota</taxon>
        <taxon>Viridiplantae</taxon>
        <taxon>Streptophyta</taxon>
        <taxon>Embryophyta</taxon>
        <taxon>Tracheophyta</taxon>
        <taxon>Spermatophyta</taxon>
        <taxon>Magnoliopsida</taxon>
        <taxon>eudicotyledons</taxon>
        <taxon>Gunneridae</taxon>
        <taxon>Pentapetalae</taxon>
        <taxon>rosids</taxon>
        <taxon>fabids</taxon>
        <taxon>Cucurbitales</taxon>
        <taxon>Cucurbitaceae</taxon>
        <taxon>Cucurbiteae</taxon>
        <taxon>Cucurbita</taxon>
    </lineage>
</organism>
<sequence>MPKHLSRMTQLQTLSIFVVGSDEGYKIEEIGRLKNLKGQLSLLQLEQVKSKKEAMTANLVEKESISVLNFEWSLDREDCGDNDLNVLEGLQPHINLQGLRILNFASELMPSGIFVENLIKLELHSCKRGKTLPMLGQLSKLEVLYIHNLRGVKSIGDEFYGNYRDSKTLFPKLKTFEISRMVSLEQWKDVATVTNCTTFPHLENLTMCSCLKLTNIPNIFATHSQRLEADTVNVRLLSSFQSPPNLRSLTIYDCTSLVKLPNWLDCCCSLENLWIGEFRDDISPPNLQNLPYLSSLHIGNFHNFPEGLDGIHNLKRLIVEGPMEGRDWSRFIPFNSLEVLELHETGTNSLTQLPRQLELLTSLRSLHIQSFNGIEFLPEWLGNITSLETLELSECRNLKNLPSKEAMSNLTRLNRLDVYKCSQLEVGEGSVEREKVSHVPNVRVF</sequence>
<dbReference type="KEGG" id="cmos:111440074"/>
<dbReference type="SUPFAM" id="SSF52047">
    <property type="entry name" value="RNI-like"/>
    <property type="match status" value="1"/>
</dbReference>
<accession>A0A6J1F4C4</accession>
<evidence type="ECO:0000259" key="1">
    <source>
        <dbReference type="Pfam" id="PF25019"/>
    </source>
</evidence>
<keyword evidence="2" id="KW-1185">Reference proteome</keyword>
<dbReference type="Pfam" id="PF25019">
    <property type="entry name" value="LRR_R13L1-DRL21"/>
    <property type="match status" value="2"/>
</dbReference>
<dbReference type="AlphaFoldDB" id="A0A6J1F4C4"/>
<proteinExistence type="predicted"/>
<dbReference type="InterPro" id="IPR032675">
    <property type="entry name" value="LRR_dom_sf"/>
</dbReference>
<gene>
    <name evidence="3" type="primary">LOC111440074</name>
</gene>
<evidence type="ECO:0000313" key="2">
    <source>
        <dbReference type="Proteomes" id="UP000504609"/>
    </source>
</evidence>
<dbReference type="SUPFAM" id="SSF52058">
    <property type="entry name" value="L domain-like"/>
    <property type="match status" value="1"/>
</dbReference>
<protein>
    <submittedName>
        <fullName evidence="3">Disease resistance protein RGA3</fullName>
    </submittedName>
</protein>
<feature type="domain" description="R13L1/DRL21-like LRR repeat region" evidence="1">
    <location>
        <begin position="356"/>
        <end position="414"/>
    </location>
</feature>